<dbReference type="Gene3D" id="3.40.109.10">
    <property type="entry name" value="NADH Oxidase"/>
    <property type="match status" value="1"/>
</dbReference>
<dbReference type="AlphaFoldDB" id="A0A1E5LF98"/>
<dbReference type="GO" id="GO:0016491">
    <property type="term" value="F:oxidoreductase activity"/>
    <property type="evidence" value="ECO:0007669"/>
    <property type="project" value="UniProtKB-KW"/>
</dbReference>
<name>A0A1E5LF98_9BACI</name>
<reference evidence="4 5" key="1">
    <citation type="submission" date="2016-08" db="EMBL/GenBank/DDBJ databases">
        <title>Genome of Bacillus solimangrovi GH2-4.</title>
        <authorList>
            <person name="Lim S."/>
            <person name="Kim B.-C."/>
        </authorList>
    </citation>
    <scope>NUCLEOTIDE SEQUENCE [LARGE SCALE GENOMIC DNA]</scope>
    <source>
        <strain evidence="4 5">GH2-4</strain>
    </source>
</reference>
<dbReference type="OrthoDB" id="9782629at2"/>
<dbReference type="PANTHER" id="PTHR43673:SF3">
    <property type="entry name" value="NAD(P)H NITROREDUCTASE YODC-RELATED"/>
    <property type="match status" value="1"/>
</dbReference>
<comment type="similarity">
    <text evidence="1">Belongs to the nitroreductase family.</text>
</comment>
<gene>
    <name evidence="4" type="ORF">BFG57_01750</name>
</gene>
<dbReference type="InterPro" id="IPR000415">
    <property type="entry name" value="Nitroreductase-like"/>
</dbReference>
<keyword evidence="2" id="KW-0560">Oxidoreductase</keyword>
<dbReference type="STRING" id="1305675.BFG57_01750"/>
<dbReference type="Pfam" id="PF00881">
    <property type="entry name" value="Nitroreductase"/>
    <property type="match status" value="1"/>
</dbReference>
<sequence length="204" mass="22788">MDVITAIKERHSVRKYEKDHKISEETLNEILEATIEAPSSWNLQHWKFFVIDDEKQKETLLPIAYNQQQVIDSSLTIAVLGDLEANTNAERVYGEAVESGYMNEEVMAALLSQINGAYENKQFARDEAVLNSGLAASQLMLAAKAKGYDTVAMGGFDRAKFVEVFDVSSRYIPVMLIALGKAAEPAHGTRRFPLEDVVVKNTFK</sequence>
<proteinExistence type="inferred from homology"/>
<accession>A0A1E5LF98</accession>
<evidence type="ECO:0000256" key="1">
    <source>
        <dbReference type="ARBA" id="ARBA00007118"/>
    </source>
</evidence>
<feature type="domain" description="Nitroreductase" evidence="3">
    <location>
        <begin position="7"/>
        <end position="181"/>
    </location>
</feature>
<dbReference type="CDD" id="cd02137">
    <property type="entry name" value="MhqN-like"/>
    <property type="match status" value="1"/>
</dbReference>
<dbReference type="RefSeq" id="WP_069717193.1">
    <property type="nucleotide sequence ID" value="NZ_MJEH01000022.1"/>
</dbReference>
<comment type="caution">
    <text evidence="4">The sequence shown here is derived from an EMBL/GenBank/DDBJ whole genome shotgun (WGS) entry which is preliminary data.</text>
</comment>
<evidence type="ECO:0000313" key="4">
    <source>
        <dbReference type="EMBL" id="OEH92751.1"/>
    </source>
</evidence>
<organism evidence="4 5">
    <name type="scientific">Bacillus solimangrovi</name>
    <dbReference type="NCBI Taxonomy" id="1305675"/>
    <lineage>
        <taxon>Bacteria</taxon>
        <taxon>Bacillati</taxon>
        <taxon>Bacillota</taxon>
        <taxon>Bacilli</taxon>
        <taxon>Bacillales</taxon>
        <taxon>Bacillaceae</taxon>
        <taxon>Bacillus</taxon>
    </lineage>
</organism>
<dbReference type="SUPFAM" id="SSF55469">
    <property type="entry name" value="FMN-dependent nitroreductase-like"/>
    <property type="match status" value="1"/>
</dbReference>
<dbReference type="InterPro" id="IPR029479">
    <property type="entry name" value="Nitroreductase"/>
</dbReference>
<dbReference type="Proteomes" id="UP000095209">
    <property type="component" value="Unassembled WGS sequence"/>
</dbReference>
<dbReference type="EMBL" id="MJEH01000022">
    <property type="protein sequence ID" value="OEH92751.1"/>
    <property type="molecule type" value="Genomic_DNA"/>
</dbReference>
<evidence type="ECO:0000313" key="5">
    <source>
        <dbReference type="Proteomes" id="UP000095209"/>
    </source>
</evidence>
<keyword evidence="5" id="KW-1185">Reference proteome</keyword>
<evidence type="ECO:0000256" key="2">
    <source>
        <dbReference type="ARBA" id="ARBA00023002"/>
    </source>
</evidence>
<protein>
    <submittedName>
        <fullName evidence="4">NAD(P)H nitroreductase</fullName>
    </submittedName>
</protein>
<evidence type="ECO:0000259" key="3">
    <source>
        <dbReference type="Pfam" id="PF00881"/>
    </source>
</evidence>
<dbReference type="PANTHER" id="PTHR43673">
    <property type="entry name" value="NAD(P)H NITROREDUCTASE YDGI-RELATED"/>
    <property type="match status" value="1"/>
</dbReference>